<organism evidence="1 2">
    <name type="scientific">Myodes glareolus</name>
    <name type="common">Bank vole</name>
    <name type="synonym">Clethrionomys glareolus</name>
    <dbReference type="NCBI Taxonomy" id="447135"/>
    <lineage>
        <taxon>Eukaryota</taxon>
        <taxon>Metazoa</taxon>
        <taxon>Chordata</taxon>
        <taxon>Craniata</taxon>
        <taxon>Vertebrata</taxon>
        <taxon>Euteleostomi</taxon>
        <taxon>Mammalia</taxon>
        <taxon>Eutheria</taxon>
        <taxon>Euarchontoglires</taxon>
        <taxon>Glires</taxon>
        <taxon>Rodentia</taxon>
        <taxon>Myomorpha</taxon>
        <taxon>Muroidea</taxon>
        <taxon>Cricetidae</taxon>
        <taxon>Arvicolinae</taxon>
        <taxon>Myodes</taxon>
    </lineage>
</organism>
<dbReference type="AlphaFoldDB" id="A0AAW0JLY5"/>
<evidence type="ECO:0000313" key="1">
    <source>
        <dbReference type="EMBL" id="KAK7827126.1"/>
    </source>
</evidence>
<gene>
    <name evidence="1" type="ORF">U0070_019922</name>
</gene>
<dbReference type="EMBL" id="JBBHLL010000031">
    <property type="protein sequence ID" value="KAK7827126.1"/>
    <property type="molecule type" value="Genomic_DNA"/>
</dbReference>
<proteinExistence type="predicted"/>
<accession>A0AAW0JLY5</accession>
<sequence length="130" mass="14579">MWYFDSVADISDVTSTVTLKSYTMHFEGLADTRIPRSGTPLSIRSSRSMSILRIPSQSQISQTYTQGSLHRSISQLMDIPDKKGLVDDSLWETIMGHSSGLYVDEEELMNAIKGFSSVTKEHTTFTDTHL</sequence>
<evidence type="ECO:0008006" key="3">
    <source>
        <dbReference type="Google" id="ProtNLM"/>
    </source>
</evidence>
<reference evidence="1 2" key="1">
    <citation type="journal article" date="2023" name="bioRxiv">
        <title>Conserved and derived expression patterns and positive selection on dental genes reveal complex evolutionary context of ever-growing rodent molars.</title>
        <authorList>
            <person name="Calamari Z.T."/>
            <person name="Song A."/>
            <person name="Cohen E."/>
            <person name="Akter M."/>
            <person name="Roy R.D."/>
            <person name="Hallikas O."/>
            <person name="Christensen M.M."/>
            <person name="Li P."/>
            <person name="Marangoni P."/>
            <person name="Jernvall J."/>
            <person name="Klein O.D."/>
        </authorList>
    </citation>
    <scope>NUCLEOTIDE SEQUENCE [LARGE SCALE GENOMIC DNA]</scope>
    <source>
        <strain evidence="1">V071</strain>
    </source>
</reference>
<dbReference type="Proteomes" id="UP001488838">
    <property type="component" value="Unassembled WGS sequence"/>
</dbReference>
<name>A0AAW0JLY5_MYOGA</name>
<keyword evidence="2" id="KW-1185">Reference proteome</keyword>
<protein>
    <recommendedName>
        <fullName evidence="3">Usherin</fullName>
    </recommendedName>
</protein>
<comment type="caution">
    <text evidence="1">The sequence shown here is derived from an EMBL/GenBank/DDBJ whole genome shotgun (WGS) entry which is preliminary data.</text>
</comment>
<evidence type="ECO:0000313" key="2">
    <source>
        <dbReference type="Proteomes" id="UP001488838"/>
    </source>
</evidence>